<dbReference type="AlphaFoldDB" id="Q0G6J5"/>
<accession>Q0G6J5</accession>
<organism evidence="2 3">
    <name type="scientific">Fulvimarina pelagi HTCC2506</name>
    <dbReference type="NCBI Taxonomy" id="314231"/>
    <lineage>
        <taxon>Bacteria</taxon>
        <taxon>Pseudomonadati</taxon>
        <taxon>Pseudomonadota</taxon>
        <taxon>Alphaproteobacteria</taxon>
        <taxon>Hyphomicrobiales</taxon>
        <taxon>Aurantimonadaceae</taxon>
        <taxon>Fulvimarina</taxon>
    </lineage>
</organism>
<evidence type="ECO:0000313" key="3">
    <source>
        <dbReference type="Proteomes" id="UP000004310"/>
    </source>
</evidence>
<feature type="region of interest" description="Disordered" evidence="1">
    <location>
        <begin position="22"/>
        <end position="56"/>
    </location>
</feature>
<dbReference type="EMBL" id="AATP01000001">
    <property type="protein sequence ID" value="EAU42719.1"/>
    <property type="molecule type" value="Genomic_DNA"/>
</dbReference>
<dbReference type="HOGENOM" id="CLU_3007716_0_0_5"/>
<name>Q0G6J5_9HYPH</name>
<sequence length="56" mass="6617">MAFCGERRWPIGKMAAIENMDSQRRRHRAGIRAKWNASKWPENDHDPEANRDRILA</sequence>
<evidence type="ECO:0000256" key="1">
    <source>
        <dbReference type="SAM" id="MobiDB-lite"/>
    </source>
</evidence>
<reference evidence="2 3" key="1">
    <citation type="journal article" date="2010" name="J. Bacteriol.">
        <title>Genome sequence of Fulvimarina pelagi HTCC2506T, a Mn(II)-oxidizing alphaproteobacterium possessing an aerobic anoxygenic photosynthetic gene cluster and Xanthorhodopsin.</title>
        <authorList>
            <person name="Kang I."/>
            <person name="Oh H.M."/>
            <person name="Lim S.I."/>
            <person name="Ferriera S."/>
            <person name="Giovannoni S.J."/>
            <person name="Cho J.C."/>
        </authorList>
    </citation>
    <scope>NUCLEOTIDE SEQUENCE [LARGE SCALE GENOMIC DNA]</scope>
    <source>
        <strain evidence="2 3">HTCC2506</strain>
    </source>
</reference>
<feature type="compositionally biased region" description="Basic and acidic residues" evidence="1">
    <location>
        <begin position="41"/>
        <end position="56"/>
    </location>
</feature>
<protein>
    <submittedName>
        <fullName evidence="2">Uncharacterized protein</fullName>
    </submittedName>
</protein>
<evidence type="ECO:0000313" key="2">
    <source>
        <dbReference type="EMBL" id="EAU42719.1"/>
    </source>
</evidence>
<comment type="caution">
    <text evidence="2">The sequence shown here is derived from an EMBL/GenBank/DDBJ whole genome shotgun (WGS) entry which is preliminary data.</text>
</comment>
<proteinExistence type="predicted"/>
<gene>
    <name evidence="2" type="ORF">FP2506_07756</name>
</gene>
<dbReference type="Proteomes" id="UP000004310">
    <property type="component" value="Unassembled WGS sequence"/>
</dbReference>
<keyword evidence="3" id="KW-1185">Reference proteome</keyword>